<reference evidence="5 6" key="1">
    <citation type="journal article" date="2018" name="J. Microbiol.">
        <title>Bacillus spongiae sp. nov., isolated from sponge of Jeju Island.</title>
        <authorList>
            <person name="Lee G.E."/>
            <person name="Im W.T."/>
            <person name="Park J.S."/>
        </authorList>
    </citation>
    <scope>NUCLEOTIDE SEQUENCE [LARGE SCALE GENOMIC DNA]</scope>
    <source>
        <strain evidence="5 6">135PIL107-10</strain>
    </source>
</reference>
<dbReference type="InterPro" id="IPR000821">
    <property type="entry name" value="Ala_racemase"/>
</dbReference>
<name>A0ABU8H9P0_9BACI</name>
<dbReference type="Gene3D" id="3.20.20.10">
    <property type="entry name" value="Alanine racemase"/>
    <property type="match status" value="1"/>
</dbReference>
<dbReference type="RefSeq" id="WP_336585301.1">
    <property type="nucleotide sequence ID" value="NZ_JBBAXC010000002.1"/>
</dbReference>
<dbReference type="PANTHER" id="PTHR30511:SF3">
    <property type="entry name" value="LYSINE RACEMASE"/>
    <property type="match status" value="1"/>
</dbReference>
<feature type="domain" description="Alanine racemase N-terminal" evidence="4">
    <location>
        <begin position="9"/>
        <end position="227"/>
    </location>
</feature>
<evidence type="ECO:0000313" key="6">
    <source>
        <dbReference type="Proteomes" id="UP001312865"/>
    </source>
</evidence>
<gene>
    <name evidence="5" type="ORF">WAK64_02210</name>
</gene>
<dbReference type="EMBL" id="JBBAXC010000002">
    <property type="protein sequence ID" value="MEI5905879.1"/>
    <property type="molecule type" value="Genomic_DNA"/>
</dbReference>
<dbReference type="Pfam" id="PF01168">
    <property type="entry name" value="Ala_racemase_N"/>
    <property type="match status" value="1"/>
</dbReference>
<dbReference type="SUPFAM" id="SSF51419">
    <property type="entry name" value="PLP-binding barrel"/>
    <property type="match status" value="1"/>
</dbReference>
<dbReference type="PANTHER" id="PTHR30511">
    <property type="entry name" value="ALANINE RACEMASE"/>
    <property type="match status" value="1"/>
</dbReference>
<evidence type="ECO:0000313" key="5">
    <source>
        <dbReference type="EMBL" id="MEI5905879.1"/>
    </source>
</evidence>
<comment type="caution">
    <text evidence="5">The sequence shown here is derived from an EMBL/GenBank/DDBJ whole genome shotgun (WGS) entry which is preliminary data.</text>
</comment>
<accession>A0ABU8H9P0</accession>
<evidence type="ECO:0000259" key="4">
    <source>
        <dbReference type="Pfam" id="PF01168"/>
    </source>
</evidence>
<protein>
    <submittedName>
        <fullName evidence="5">Alanine racemase</fullName>
        <ecNumber evidence="5">5.1.1.1</ecNumber>
    </submittedName>
</protein>
<comment type="cofactor">
    <cofactor evidence="1">
        <name>pyridoxal 5'-phosphate</name>
        <dbReference type="ChEBI" id="CHEBI:597326"/>
    </cofactor>
</comment>
<dbReference type="GO" id="GO:0008784">
    <property type="term" value="F:alanine racemase activity"/>
    <property type="evidence" value="ECO:0007669"/>
    <property type="project" value="UniProtKB-EC"/>
</dbReference>
<dbReference type="InterPro" id="IPR001608">
    <property type="entry name" value="Ala_racemase_N"/>
</dbReference>
<evidence type="ECO:0000256" key="3">
    <source>
        <dbReference type="ARBA" id="ARBA00023235"/>
    </source>
</evidence>
<keyword evidence="3 5" id="KW-0413">Isomerase</keyword>
<dbReference type="InterPro" id="IPR029066">
    <property type="entry name" value="PLP-binding_barrel"/>
</dbReference>
<organism evidence="5 6">
    <name type="scientific">Bacillus spongiae</name>
    <dbReference type="NCBI Taxonomy" id="2683610"/>
    <lineage>
        <taxon>Bacteria</taxon>
        <taxon>Bacillati</taxon>
        <taxon>Bacillota</taxon>
        <taxon>Bacilli</taxon>
        <taxon>Bacillales</taxon>
        <taxon>Bacillaceae</taxon>
        <taxon>Bacillus</taxon>
    </lineage>
</organism>
<sequence>MQTYPLMQINLSKIEHNAALIVKKCKEQNINPYLVTKGISADLHIFKTFIAAGYRQFADSRLHNIQKMKKAYPNGEYMMLRIPGKSEVELIVEVCDISLNSEWETIYLLDKAANKMRRKHRIILMVELGDLREGIYPNAVLEMIEKIDCLEAVELEGIGTNFGCFGGVFPSEESIHILTELVRKIERRRGKRIRIVSGGNSSTLPFIYAKKSLGRINQLRIGESIYLGVSTIDGSPIKGLYQDAFQLQAEIVEIHVKPMVSKRLQTISKIWKRNVDVEDMRLKAIVSLGTQDVEFRDIKPVNPLIKIIGGSSDHLILDISKAKPMQIGEKIVFTLSYKGMMRCMTSPYVGKRYWYDRILDRRLGETRKNSYKG</sequence>
<keyword evidence="6" id="KW-1185">Reference proteome</keyword>
<dbReference type="Proteomes" id="UP001312865">
    <property type="component" value="Unassembled WGS sequence"/>
</dbReference>
<evidence type="ECO:0000256" key="2">
    <source>
        <dbReference type="ARBA" id="ARBA00022898"/>
    </source>
</evidence>
<keyword evidence="2" id="KW-0663">Pyridoxal phosphate</keyword>
<proteinExistence type="predicted"/>
<evidence type="ECO:0000256" key="1">
    <source>
        <dbReference type="ARBA" id="ARBA00001933"/>
    </source>
</evidence>
<dbReference type="EC" id="5.1.1.1" evidence="5"/>